<accession>Q82Q35</accession>
<dbReference type="KEGG" id="sma:SAVERM_686"/>
<evidence type="ECO:0000313" key="3">
    <source>
        <dbReference type="Proteomes" id="UP000000428"/>
    </source>
</evidence>
<reference evidence="2 3" key="2">
    <citation type="journal article" date="2003" name="Nat. Biotechnol.">
        <title>Complete genome sequence and comparative analysis of the industrial microorganism Streptomyces avermitilis.</title>
        <authorList>
            <person name="Ikeda H."/>
            <person name="Ishikawa J."/>
            <person name="Hanamoto A."/>
            <person name="Shinose M."/>
            <person name="Kikuchi H."/>
            <person name="Shiba T."/>
            <person name="Sakaki Y."/>
            <person name="Hattori M."/>
            <person name="Omura S."/>
        </authorList>
    </citation>
    <scope>NUCLEOTIDE SEQUENCE [LARGE SCALE GENOMIC DNA]</scope>
    <source>
        <strain evidence="3">ATCC 31267 / DSM 46492 / JCM 5070 / NBRC 14893 / NCIMB 12804 / NRRL 8165 / MA-4680</strain>
    </source>
</reference>
<dbReference type="Proteomes" id="UP000000428">
    <property type="component" value="Chromosome"/>
</dbReference>
<keyword evidence="3" id="KW-1185">Reference proteome</keyword>
<feature type="region of interest" description="Disordered" evidence="1">
    <location>
        <begin position="38"/>
        <end position="60"/>
    </location>
</feature>
<reference evidence="2 3" key="3">
    <citation type="journal article" date="2014" name="J. Ind. Microbiol. Biotechnol.">
        <title>Genome mining of the Streptomyces avermitilis genome and development of genome-minimized hosts for heterologous expression of biosynthetic gene clusters.</title>
        <authorList>
            <person name="Ikeda H."/>
            <person name="Shin-ya K."/>
            <person name="Omura S."/>
        </authorList>
    </citation>
    <scope>NUCLEOTIDE SEQUENCE [LARGE SCALE GENOMIC DNA]</scope>
    <source>
        <strain evidence="3">ATCC 31267 / DSM 46492 / JCM 5070 / NBRC 14893 / NCIMB 12804 / NRRL 8165 / MA-4680</strain>
    </source>
</reference>
<dbReference type="AlphaFoldDB" id="Q82Q35"/>
<evidence type="ECO:0000313" key="2">
    <source>
        <dbReference type="EMBL" id="BAC68396.1"/>
    </source>
</evidence>
<protein>
    <submittedName>
        <fullName evidence="2">Uncharacterized protein</fullName>
    </submittedName>
</protein>
<evidence type="ECO:0000256" key="1">
    <source>
        <dbReference type="SAM" id="MobiDB-lite"/>
    </source>
</evidence>
<proteinExistence type="predicted"/>
<dbReference type="EMBL" id="BA000030">
    <property type="protein sequence ID" value="BAC68396.1"/>
    <property type="molecule type" value="Genomic_DNA"/>
</dbReference>
<name>Q82Q35_STRAW</name>
<dbReference type="HOGENOM" id="CLU_2453225_0_0_11"/>
<sequence length="89" mass="9193">MSLLLQRPPAPSTRACSFNNGTWAPKQITLPEDLLTVPATGEAGHGTGRTGGSSTSPAGSVRSLTALAPARNTSGPVLRWEGRELARLA</sequence>
<reference evidence="2 3" key="1">
    <citation type="journal article" date="2001" name="Proc. Natl. Acad. Sci. U.S.A.">
        <title>Genome sequence of an industrial microorganism Streptomyces avermitilis: deducing the ability of producing secondary metabolites.</title>
        <authorList>
            <person name="Omura S."/>
            <person name="Ikeda H."/>
            <person name="Ishikawa J."/>
            <person name="Hanamoto A."/>
            <person name="Takahashi C."/>
            <person name="Shinose M."/>
            <person name="Takahashi Y."/>
            <person name="Horikawa H."/>
            <person name="Nakazawa H."/>
            <person name="Osonoe T."/>
            <person name="Kikuchi H."/>
            <person name="Shiba T."/>
            <person name="Sakaki Y."/>
            <person name="Hattori M."/>
        </authorList>
    </citation>
    <scope>NUCLEOTIDE SEQUENCE [LARGE SCALE GENOMIC DNA]</scope>
    <source>
        <strain evidence="3">ATCC 31267 / DSM 46492 / JCM 5070 / NBRC 14893 / NCIMB 12804 / NRRL 8165 / MA-4680</strain>
    </source>
</reference>
<organism evidence="2 3">
    <name type="scientific">Streptomyces avermitilis (strain ATCC 31267 / DSM 46492 / JCM 5070 / NBRC 14893 / NCIMB 12804 / NRRL 8165 / MA-4680)</name>
    <dbReference type="NCBI Taxonomy" id="227882"/>
    <lineage>
        <taxon>Bacteria</taxon>
        <taxon>Bacillati</taxon>
        <taxon>Actinomycetota</taxon>
        <taxon>Actinomycetes</taxon>
        <taxon>Kitasatosporales</taxon>
        <taxon>Streptomycetaceae</taxon>
        <taxon>Streptomyces</taxon>
    </lineage>
</organism>
<gene>
    <name evidence="2" type="ORF">SAVERM_686</name>
</gene>